<protein>
    <submittedName>
        <fullName evidence="1">Uncharacterized protein</fullName>
    </submittedName>
</protein>
<keyword evidence="2" id="KW-1185">Reference proteome</keyword>
<evidence type="ECO:0000313" key="2">
    <source>
        <dbReference type="Proteomes" id="UP000297245"/>
    </source>
</evidence>
<proteinExistence type="predicted"/>
<name>A0A4V4HEE1_DENBC</name>
<reference evidence="1 2" key="1">
    <citation type="journal article" date="2019" name="Nat. Ecol. Evol.">
        <title>Megaphylogeny resolves global patterns of mushroom evolution.</title>
        <authorList>
            <person name="Varga T."/>
            <person name="Krizsan K."/>
            <person name="Foldi C."/>
            <person name="Dima B."/>
            <person name="Sanchez-Garcia M."/>
            <person name="Sanchez-Ramirez S."/>
            <person name="Szollosi G.J."/>
            <person name="Szarkandi J.G."/>
            <person name="Papp V."/>
            <person name="Albert L."/>
            <person name="Andreopoulos W."/>
            <person name="Angelini C."/>
            <person name="Antonin V."/>
            <person name="Barry K.W."/>
            <person name="Bougher N.L."/>
            <person name="Buchanan P."/>
            <person name="Buyck B."/>
            <person name="Bense V."/>
            <person name="Catcheside P."/>
            <person name="Chovatia M."/>
            <person name="Cooper J."/>
            <person name="Damon W."/>
            <person name="Desjardin D."/>
            <person name="Finy P."/>
            <person name="Geml J."/>
            <person name="Haridas S."/>
            <person name="Hughes K."/>
            <person name="Justo A."/>
            <person name="Karasinski D."/>
            <person name="Kautmanova I."/>
            <person name="Kiss B."/>
            <person name="Kocsube S."/>
            <person name="Kotiranta H."/>
            <person name="LaButti K.M."/>
            <person name="Lechner B.E."/>
            <person name="Liimatainen K."/>
            <person name="Lipzen A."/>
            <person name="Lukacs Z."/>
            <person name="Mihaltcheva S."/>
            <person name="Morgado L.N."/>
            <person name="Niskanen T."/>
            <person name="Noordeloos M.E."/>
            <person name="Ohm R.A."/>
            <person name="Ortiz-Santana B."/>
            <person name="Ovrebo C."/>
            <person name="Racz N."/>
            <person name="Riley R."/>
            <person name="Savchenko A."/>
            <person name="Shiryaev A."/>
            <person name="Soop K."/>
            <person name="Spirin V."/>
            <person name="Szebenyi C."/>
            <person name="Tomsovsky M."/>
            <person name="Tulloss R.E."/>
            <person name="Uehling J."/>
            <person name="Grigoriev I.V."/>
            <person name="Vagvolgyi C."/>
            <person name="Papp T."/>
            <person name="Martin F.M."/>
            <person name="Miettinen O."/>
            <person name="Hibbett D.S."/>
            <person name="Nagy L.G."/>
        </authorList>
    </citation>
    <scope>NUCLEOTIDE SEQUENCE [LARGE SCALE GENOMIC DNA]</scope>
    <source>
        <strain evidence="1 2">CBS 962.96</strain>
    </source>
</reference>
<organism evidence="1 2">
    <name type="scientific">Dendrothele bispora (strain CBS 962.96)</name>
    <dbReference type="NCBI Taxonomy" id="1314807"/>
    <lineage>
        <taxon>Eukaryota</taxon>
        <taxon>Fungi</taxon>
        <taxon>Dikarya</taxon>
        <taxon>Basidiomycota</taxon>
        <taxon>Agaricomycotina</taxon>
        <taxon>Agaricomycetes</taxon>
        <taxon>Agaricomycetidae</taxon>
        <taxon>Agaricales</taxon>
        <taxon>Agaricales incertae sedis</taxon>
        <taxon>Dendrothele</taxon>
    </lineage>
</organism>
<sequence>METNIYRDVENLPSYAPNLTYIQAYIELDYHRAEQFVLGLPCLKALCFLQVLEIQARAEVTTPHLDSPVSSGHSSSSWDLIKTRLVSLDESLDDLAQCTMSNTLGKIKVAVKVKGASFWEAKSFVDSCFTRMKSKSSPTFILNMI</sequence>
<dbReference type="AlphaFoldDB" id="A0A4V4HEE1"/>
<dbReference type="Proteomes" id="UP000297245">
    <property type="component" value="Unassembled WGS sequence"/>
</dbReference>
<accession>A0A4V4HEE1</accession>
<dbReference type="EMBL" id="ML179335">
    <property type="protein sequence ID" value="THU90425.1"/>
    <property type="molecule type" value="Genomic_DNA"/>
</dbReference>
<gene>
    <name evidence="1" type="ORF">K435DRAFT_864289</name>
</gene>
<evidence type="ECO:0000313" key="1">
    <source>
        <dbReference type="EMBL" id="THU90425.1"/>
    </source>
</evidence>